<evidence type="ECO:0000313" key="9">
    <source>
        <dbReference type="EMBL" id="THU92885.1"/>
    </source>
</evidence>
<evidence type="ECO:0000256" key="4">
    <source>
        <dbReference type="ARBA" id="ARBA00022692"/>
    </source>
</evidence>
<dbReference type="InterPro" id="IPR029044">
    <property type="entry name" value="Nucleotide-diphossugar_trans"/>
</dbReference>
<dbReference type="EMBL" id="ML179264">
    <property type="protein sequence ID" value="THU92885.1"/>
    <property type="molecule type" value="Genomic_DNA"/>
</dbReference>
<evidence type="ECO:0000313" key="10">
    <source>
        <dbReference type="Proteomes" id="UP000297245"/>
    </source>
</evidence>
<reference evidence="9 10" key="1">
    <citation type="journal article" date="2019" name="Nat. Ecol. Evol.">
        <title>Megaphylogeny resolves global patterns of mushroom evolution.</title>
        <authorList>
            <person name="Varga T."/>
            <person name="Krizsan K."/>
            <person name="Foldi C."/>
            <person name="Dima B."/>
            <person name="Sanchez-Garcia M."/>
            <person name="Sanchez-Ramirez S."/>
            <person name="Szollosi G.J."/>
            <person name="Szarkandi J.G."/>
            <person name="Papp V."/>
            <person name="Albert L."/>
            <person name="Andreopoulos W."/>
            <person name="Angelini C."/>
            <person name="Antonin V."/>
            <person name="Barry K.W."/>
            <person name="Bougher N.L."/>
            <person name="Buchanan P."/>
            <person name="Buyck B."/>
            <person name="Bense V."/>
            <person name="Catcheside P."/>
            <person name="Chovatia M."/>
            <person name="Cooper J."/>
            <person name="Damon W."/>
            <person name="Desjardin D."/>
            <person name="Finy P."/>
            <person name="Geml J."/>
            <person name="Haridas S."/>
            <person name="Hughes K."/>
            <person name="Justo A."/>
            <person name="Karasinski D."/>
            <person name="Kautmanova I."/>
            <person name="Kiss B."/>
            <person name="Kocsube S."/>
            <person name="Kotiranta H."/>
            <person name="LaButti K.M."/>
            <person name="Lechner B.E."/>
            <person name="Liimatainen K."/>
            <person name="Lipzen A."/>
            <person name="Lukacs Z."/>
            <person name="Mihaltcheva S."/>
            <person name="Morgado L.N."/>
            <person name="Niskanen T."/>
            <person name="Noordeloos M.E."/>
            <person name="Ohm R.A."/>
            <person name="Ortiz-Santana B."/>
            <person name="Ovrebo C."/>
            <person name="Racz N."/>
            <person name="Riley R."/>
            <person name="Savchenko A."/>
            <person name="Shiryaev A."/>
            <person name="Soop K."/>
            <person name="Spirin V."/>
            <person name="Szebenyi C."/>
            <person name="Tomsovsky M."/>
            <person name="Tulloss R.E."/>
            <person name="Uehling J."/>
            <person name="Grigoriev I.V."/>
            <person name="Vagvolgyi C."/>
            <person name="Papp T."/>
            <person name="Martin F.M."/>
            <person name="Miettinen O."/>
            <person name="Hibbett D.S."/>
            <person name="Nagy L.G."/>
        </authorList>
    </citation>
    <scope>NUCLEOTIDE SEQUENCE [LARGE SCALE GENOMIC DNA]</scope>
    <source>
        <strain evidence="9 10">CBS 962.96</strain>
    </source>
</reference>
<keyword evidence="5 8" id="KW-1133">Transmembrane helix</keyword>
<dbReference type="PANTHER" id="PTHR47844:SF1">
    <property type="entry name" value="EXOSTOSIN-LIKE 2"/>
    <property type="match status" value="1"/>
</dbReference>
<proteinExistence type="predicted"/>
<keyword evidence="10" id="KW-1185">Reference proteome</keyword>
<feature type="transmembrane region" description="Helical" evidence="8">
    <location>
        <begin position="308"/>
        <end position="329"/>
    </location>
</feature>
<evidence type="ECO:0000256" key="5">
    <source>
        <dbReference type="ARBA" id="ARBA00022989"/>
    </source>
</evidence>
<dbReference type="Proteomes" id="UP000297245">
    <property type="component" value="Unassembled WGS sequence"/>
</dbReference>
<evidence type="ECO:0000256" key="6">
    <source>
        <dbReference type="ARBA" id="ARBA00023136"/>
    </source>
</evidence>
<evidence type="ECO:0000256" key="1">
    <source>
        <dbReference type="ARBA" id="ARBA00004370"/>
    </source>
</evidence>
<keyword evidence="6 8" id="KW-0472">Membrane</keyword>
<dbReference type="InterPro" id="IPR052427">
    <property type="entry name" value="Glycosyltrans_GT2/GT47"/>
</dbReference>
<keyword evidence="3 9" id="KW-0808">Transferase</keyword>
<keyword evidence="7" id="KW-0325">Glycoprotein</keyword>
<keyword evidence="2" id="KW-0328">Glycosyltransferase</keyword>
<dbReference type="GO" id="GO:0016757">
    <property type="term" value="F:glycosyltransferase activity"/>
    <property type="evidence" value="ECO:0007669"/>
    <property type="project" value="UniProtKB-KW"/>
</dbReference>
<accession>A0A4V4HEY4</accession>
<dbReference type="GO" id="GO:0016020">
    <property type="term" value="C:membrane"/>
    <property type="evidence" value="ECO:0007669"/>
    <property type="project" value="UniProtKB-SubCell"/>
</dbReference>
<dbReference type="PANTHER" id="PTHR47844">
    <property type="entry name" value="SYNTHASE CPS1, PUTATIVE (AFU_ORTHOLOGUE AFUA_7G02500)-RELATED"/>
    <property type="match status" value="1"/>
</dbReference>
<dbReference type="Pfam" id="PF13641">
    <property type="entry name" value="Glyco_tranf_2_3"/>
    <property type="match status" value="1"/>
</dbReference>
<dbReference type="OrthoDB" id="2849215at2759"/>
<evidence type="ECO:0000256" key="7">
    <source>
        <dbReference type="ARBA" id="ARBA00023180"/>
    </source>
</evidence>
<evidence type="ECO:0000256" key="8">
    <source>
        <dbReference type="SAM" id="Phobius"/>
    </source>
</evidence>
<organism evidence="9 10">
    <name type="scientific">Dendrothele bispora (strain CBS 962.96)</name>
    <dbReference type="NCBI Taxonomy" id="1314807"/>
    <lineage>
        <taxon>Eukaryota</taxon>
        <taxon>Fungi</taxon>
        <taxon>Dikarya</taxon>
        <taxon>Basidiomycota</taxon>
        <taxon>Agaricomycotina</taxon>
        <taxon>Agaricomycetes</taxon>
        <taxon>Agaricomycetidae</taxon>
        <taxon>Agaricales</taxon>
        <taxon>Agaricales incertae sedis</taxon>
        <taxon>Dendrothele</taxon>
    </lineage>
</organism>
<keyword evidence="4 8" id="KW-0812">Transmembrane</keyword>
<evidence type="ECO:0000256" key="3">
    <source>
        <dbReference type="ARBA" id="ARBA00022679"/>
    </source>
</evidence>
<feature type="transmembrane region" description="Helical" evidence="8">
    <location>
        <begin position="341"/>
        <end position="362"/>
    </location>
</feature>
<comment type="subcellular location">
    <subcellularLocation>
        <location evidence="1">Membrane</location>
    </subcellularLocation>
</comment>
<sequence length="425" mass="48320">MLLSYLLQFFALFVVRYSRLFINLFARARYQPAPRPKHPNYGSNNVICYIPSVNCSGINFQKTVQSAILTGCRTVYISTIQSATENAHAVCDSFRTRVCILADEERPNKRMQVSGVEEEERIKLILCLDDHVWMEDPAEFLADTIAPFENPVIGGVAVGKKVECLRTASGVPCHLLNLLGCFYLLRHNWELCASNTLDGGVFVISGRAACFRAEILTDHEFMTAFLSEYFAQPFFGQQIGPLHADDDNFVTRWLIGKGWKIKFQHTRYACIITSLGVDGPHKWLQQCIRWSRTTIRSNLTSLSNMKVWFTYPWTTVTVYIPALCNYALLIDPCLLWLSWQAAVDIGASPCFALLVLVAWMLVTKVIKIYPHLHAYPEDIWLLPVQFGFGYLHSLIKLYSTLTFWKLGWGSRPDQNTDINGITLHG</sequence>
<evidence type="ECO:0000256" key="2">
    <source>
        <dbReference type="ARBA" id="ARBA00022676"/>
    </source>
</evidence>
<protein>
    <submittedName>
        <fullName evidence="9">Family 2 glycosyltransferase</fullName>
    </submittedName>
</protein>
<dbReference type="SUPFAM" id="SSF53448">
    <property type="entry name" value="Nucleotide-diphospho-sugar transferases"/>
    <property type="match status" value="1"/>
</dbReference>
<name>A0A4V4HEY4_DENBC</name>
<gene>
    <name evidence="9" type="ORF">K435DRAFT_671207</name>
</gene>
<dbReference type="AlphaFoldDB" id="A0A4V4HEY4"/>